<comment type="caution">
    <text evidence="2">The sequence shown here is derived from an EMBL/GenBank/DDBJ whole genome shotgun (WGS) entry which is preliminary data.</text>
</comment>
<proteinExistence type="predicted"/>
<gene>
    <name evidence="2" type="ORF">ANE_LOCUS20796</name>
</gene>
<feature type="region of interest" description="Disordered" evidence="1">
    <location>
        <begin position="128"/>
        <end position="178"/>
    </location>
</feature>
<reference evidence="2" key="1">
    <citation type="submission" date="2019-07" db="EMBL/GenBank/DDBJ databases">
        <authorList>
            <person name="Dittberner H."/>
        </authorList>
    </citation>
    <scope>NUCLEOTIDE SEQUENCE [LARGE SCALE GENOMIC DNA]</scope>
</reference>
<sequence length="455" mass="50353">MVALSFLPTSAGTDLATLNSCRPPEPPEPPDPPDTLLPSPPSLAILVSWRLSSPTPVLATGSPLWSLSLAGKGQSIHILPILHHCRTKPMSSLDRTGSKSESARCRISPPDSVSLRLRARDSVSHLLARRLRRPTSSPPPRTQIPVPSIQIQDPRPSTGFDESRKPSIPAPIPATAHSEHPPAMALTHAAVTYSLLYTKNNWALDYQRNGHVSPRVYFPKGPCKKQTLEQIMIIQVLGLAHVLNMGLKTVFTSMEEFISPFFHLLCETGRILFPLLENGRIPELHAGIFKVTMESDYPKTLRPCREDPLNASETCLGSASRERGDFGEENILSSSRLLLVGGCLRHRKGDLFNLFLSHGDGRRSEEISRSLSRRRKVKRYRDLSHGDGRRRDLAISLTYLFVCDGDSHLAITLTATEGEEIFSLLSVRWKAKRSSLTVIHISLQSSLSLVIHLSL</sequence>
<feature type="region of interest" description="Disordered" evidence="1">
    <location>
        <begin position="89"/>
        <end position="108"/>
    </location>
</feature>
<evidence type="ECO:0000313" key="2">
    <source>
        <dbReference type="EMBL" id="VVB10352.1"/>
    </source>
</evidence>
<feature type="region of interest" description="Disordered" evidence="1">
    <location>
        <begin position="14"/>
        <end position="39"/>
    </location>
</feature>
<dbReference type="AlphaFoldDB" id="A0A565C9N4"/>
<protein>
    <submittedName>
        <fullName evidence="2">Uncharacterized protein</fullName>
    </submittedName>
</protein>
<evidence type="ECO:0000313" key="3">
    <source>
        <dbReference type="Proteomes" id="UP000489600"/>
    </source>
</evidence>
<dbReference type="EMBL" id="CABITT030000007">
    <property type="protein sequence ID" value="VVB10352.1"/>
    <property type="molecule type" value="Genomic_DNA"/>
</dbReference>
<name>A0A565C9N4_9BRAS</name>
<feature type="compositionally biased region" description="Pro residues" evidence="1">
    <location>
        <begin position="23"/>
        <end position="39"/>
    </location>
</feature>
<evidence type="ECO:0000256" key="1">
    <source>
        <dbReference type="SAM" id="MobiDB-lite"/>
    </source>
</evidence>
<accession>A0A565C9N4</accession>
<keyword evidence="3" id="KW-1185">Reference proteome</keyword>
<dbReference type="Proteomes" id="UP000489600">
    <property type="component" value="Unassembled WGS sequence"/>
</dbReference>
<organism evidence="2 3">
    <name type="scientific">Arabis nemorensis</name>
    <dbReference type="NCBI Taxonomy" id="586526"/>
    <lineage>
        <taxon>Eukaryota</taxon>
        <taxon>Viridiplantae</taxon>
        <taxon>Streptophyta</taxon>
        <taxon>Embryophyta</taxon>
        <taxon>Tracheophyta</taxon>
        <taxon>Spermatophyta</taxon>
        <taxon>Magnoliopsida</taxon>
        <taxon>eudicotyledons</taxon>
        <taxon>Gunneridae</taxon>
        <taxon>Pentapetalae</taxon>
        <taxon>rosids</taxon>
        <taxon>malvids</taxon>
        <taxon>Brassicales</taxon>
        <taxon>Brassicaceae</taxon>
        <taxon>Arabideae</taxon>
        <taxon>Arabis</taxon>
    </lineage>
</organism>